<accession>A0ACB9XQZ6</accession>
<keyword evidence="2" id="KW-1185">Reference proteome</keyword>
<dbReference type="EMBL" id="CM043788">
    <property type="protein sequence ID" value="KAI4829014.1"/>
    <property type="molecule type" value="Genomic_DNA"/>
</dbReference>
<dbReference type="Proteomes" id="UP001057452">
    <property type="component" value="Chromosome 4"/>
</dbReference>
<name>A0ACB9XQZ6_CHAAC</name>
<feature type="non-terminal residue" evidence="1">
    <location>
        <position position="89"/>
    </location>
</feature>
<organism evidence="1 2">
    <name type="scientific">Chaenocephalus aceratus</name>
    <name type="common">Blackfin icefish</name>
    <name type="synonym">Chaenichthys aceratus</name>
    <dbReference type="NCBI Taxonomy" id="36190"/>
    <lineage>
        <taxon>Eukaryota</taxon>
        <taxon>Metazoa</taxon>
        <taxon>Chordata</taxon>
        <taxon>Craniata</taxon>
        <taxon>Vertebrata</taxon>
        <taxon>Euteleostomi</taxon>
        <taxon>Actinopterygii</taxon>
        <taxon>Neopterygii</taxon>
        <taxon>Teleostei</taxon>
        <taxon>Neoteleostei</taxon>
        <taxon>Acanthomorphata</taxon>
        <taxon>Eupercaria</taxon>
        <taxon>Perciformes</taxon>
        <taxon>Notothenioidei</taxon>
        <taxon>Channichthyidae</taxon>
        <taxon>Chaenocephalus</taxon>
    </lineage>
</organism>
<gene>
    <name evidence="1" type="ORF">KUCAC02_023078</name>
</gene>
<proteinExistence type="predicted"/>
<evidence type="ECO:0000313" key="1">
    <source>
        <dbReference type="EMBL" id="KAI4829014.1"/>
    </source>
</evidence>
<reference evidence="1" key="1">
    <citation type="submission" date="2022-05" db="EMBL/GenBank/DDBJ databases">
        <title>Chromosome-level genome of Chaenocephalus aceratus.</title>
        <authorList>
            <person name="Park H."/>
        </authorList>
    </citation>
    <scope>NUCLEOTIDE SEQUENCE</scope>
    <source>
        <strain evidence="1">KU_202001</strain>
    </source>
</reference>
<sequence length="89" mass="9458">NNCHQTEKRLNPESLSVADTNHSSSSWPMKCILSSETLLTAPPRRGSLTFAVDVWVSEGRGDGGGGVAVQFGPGSVSQMLERLGLVCEL</sequence>
<feature type="non-terminal residue" evidence="1">
    <location>
        <position position="1"/>
    </location>
</feature>
<protein>
    <submittedName>
        <fullName evidence="1">Uncharacterized protein</fullName>
    </submittedName>
</protein>
<evidence type="ECO:0000313" key="2">
    <source>
        <dbReference type="Proteomes" id="UP001057452"/>
    </source>
</evidence>
<comment type="caution">
    <text evidence="1">The sequence shown here is derived from an EMBL/GenBank/DDBJ whole genome shotgun (WGS) entry which is preliminary data.</text>
</comment>